<accession>D8Q1L9</accession>
<dbReference type="KEGG" id="scm:SCHCO_02619536"/>
<evidence type="ECO:0000256" key="2">
    <source>
        <dbReference type="ARBA" id="ARBA00022692"/>
    </source>
</evidence>
<keyword evidence="5 6" id="KW-0472">Membrane</keyword>
<keyword evidence="2 6" id="KW-0812">Transmembrane</keyword>
<dbReference type="CDD" id="cd03382">
    <property type="entry name" value="PAP2_dolichyldiphosphatase"/>
    <property type="match status" value="1"/>
</dbReference>
<dbReference type="EMBL" id="GL377305">
    <property type="protein sequence ID" value="EFI98530.1"/>
    <property type="molecule type" value="Genomic_DNA"/>
</dbReference>
<dbReference type="GO" id="GO:0042392">
    <property type="term" value="F:sphingosine-1-phosphate phosphatase activity"/>
    <property type="evidence" value="ECO:0007669"/>
    <property type="project" value="TreeGrafter"/>
</dbReference>
<dbReference type="GeneID" id="9590983"/>
<proteinExistence type="predicted"/>
<feature type="transmembrane region" description="Helical" evidence="6">
    <location>
        <begin position="158"/>
        <end position="177"/>
    </location>
</feature>
<dbReference type="UniPathway" id="UPA00378"/>
<feature type="transmembrane region" description="Helical" evidence="6">
    <location>
        <begin position="53"/>
        <end position="72"/>
    </location>
</feature>
<dbReference type="AlphaFoldDB" id="D8Q1L9"/>
<organism evidence="9">
    <name type="scientific">Schizophyllum commune (strain H4-8 / FGSC 9210)</name>
    <name type="common">Split gill fungus</name>
    <dbReference type="NCBI Taxonomy" id="578458"/>
    <lineage>
        <taxon>Eukaryota</taxon>
        <taxon>Fungi</taxon>
        <taxon>Dikarya</taxon>
        <taxon>Basidiomycota</taxon>
        <taxon>Agaricomycotina</taxon>
        <taxon>Agaricomycetes</taxon>
        <taxon>Agaricomycetidae</taxon>
        <taxon>Agaricales</taxon>
        <taxon>Schizophyllaceae</taxon>
        <taxon>Schizophyllum</taxon>
    </lineage>
</organism>
<dbReference type="InParanoid" id="D8Q1L9"/>
<keyword evidence="3" id="KW-0378">Hydrolase</keyword>
<evidence type="ECO:0000256" key="4">
    <source>
        <dbReference type="ARBA" id="ARBA00022989"/>
    </source>
</evidence>
<name>D8Q1L9_SCHCM</name>
<keyword evidence="4 6" id="KW-1133">Transmembrane helix</keyword>
<evidence type="ECO:0000256" key="5">
    <source>
        <dbReference type="ARBA" id="ARBA00023136"/>
    </source>
</evidence>
<evidence type="ECO:0000256" key="1">
    <source>
        <dbReference type="ARBA" id="ARBA00004141"/>
    </source>
</evidence>
<dbReference type="InterPro" id="IPR000326">
    <property type="entry name" value="PAP2/HPO"/>
</dbReference>
<dbReference type="VEuPathDB" id="FungiDB:SCHCODRAFT_02619536"/>
<dbReference type="InterPro" id="IPR036938">
    <property type="entry name" value="PAP2/HPO_sf"/>
</dbReference>
<dbReference type="PANTHER" id="PTHR14969:SF59">
    <property type="entry name" value="DOLICHYLDIPHOSPHATASE"/>
    <property type="match status" value="1"/>
</dbReference>
<evidence type="ECO:0000256" key="6">
    <source>
        <dbReference type="SAM" id="Phobius"/>
    </source>
</evidence>
<evidence type="ECO:0000313" key="8">
    <source>
        <dbReference type="EMBL" id="EFI98530.1"/>
    </source>
</evidence>
<reference evidence="8 9" key="1">
    <citation type="journal article" date="2010" name="Nat. Biotechnol.">
        <title>Genome sequence of the model mushroom Schizophyllum commune.</title>
        <authorList>
            <person name="Ohm R.A."/>
            <person name="de Jong J.F."/>
            <person name="Lugones L.G."/>
            <person name="Aerts A."/>
            <person name="Kothe E."/>
            <person name="Stajich J.E."/>
            <person name="de Vries R.P."/>
            <person name="Record E."/>
            <person name="Levasseur A."/>
            <person name="Baker S.E."/>
            <person name="Bartholomew K.A."/>
            <person name="Coutinho P.M."/>
            <person name="Erdmann S."/>
            <person name="Fowler T.J."/>
            <person name="Gathman A.C."/>
            <person name="Lombard V."/>
            <person name="Henrissat B."/>
            <person name="Knabe N."/>
            <person name="Kuees U."/>
            <person name="Lilly W.W."/>
            <person name="Lindquist E."/>
            <person name="Lucas S."/>
            <person name="Magnuson J.K."/>
            <person name="Piumi F."/>
            <person name="Raudaskoski M."/>
            <person name="Salamov A."/>
            <person name="Schmutz J."/>
            <person name="Schwarze F.W.M.R."/>
            <person name="vanKuyk P.A."/>
            <person name="Horton J.S."/>
            <person name="Grigoriev I.V."/>
            <person name="Woesten H.A.B."/>
        </authorList>
    </citation>
    <scope>NUCLEOTIDE SEQUENCE [LARGE SCALE GENOMIC DNA]</scope>
    <source>
        <strain evidence="9">H4-8 / FGSC 9210</strain>
    </source>
</reference>
<feature type="non-terminal residue" evidence="8">
    <location>
        <position position="245"/>
    </location>
</feature>
<dbReference type="RefSeq" id="XP_003033433.1">
    <property type="nucleotide sequence ID" value="XM_003033387.1"/>
</dbReference>
<sequence length="245" mass="28314">MDSEEGPPRVALDLTHIVYPDESLFSWFLALSSLTPILLMPAYAALAVQTREYLVLVMWTGQLASEGFNWVLKHIIKEDRPYDEVGQGYGFPSSHSQYMGFFWAFLTCHLYFRHRFASTGSAALDKGFRLFVYAAIAFVSGAVAYSRYYLRYHSARQVLWGFSIGVALGTALYALAVHIPTRRPKSILGRFKTWLIANPISTWCQMRDGWAVWPDAGRETEWKRWREQWEALKAREEREAMRKHT</sequence>
<dbReference type="eggNOG" id="KOG3146">
    <property type="taxonomic scope" value="Eukaryota"/>
</dbReference>
<dbReference type="SMART" id="SM00014">
    <property type="entry name" value="acidPPc"/>
    <property type="match status" value="1"/>
</dbReference>
<dbReference type="Pfam" id="PF01569">
    <property type="entry name" value="PAP2"/>
    <property type="match status" value="1"/>
</dbReference>
<evidence type="ECO:0000256" key="3">
    <source>
        <dbReference type="ARBA" id="ARBA00022801"/>
    </source>
</evidence>
<dbReference type="OrthoDB" id="302705at2759"/>
<keyword evidence="9" id="KW-1185">Reference proteome</keyword>
<feature type="transmembrane region" description="Helical" evidence="6">
    <location>
        <begin position="128"/>
        <end position="146"/>
    </location>
</feature>
<feature type="transmembrane region" description="Helical" evidence="6">
    <location>
        <begin position="24"/>
        <end position="46"/>
    </location>
</feature>
<evidence type="ECO:0000313" key="9">
    <source>
        <dbReference type="Proteomes" id="UP000007431"/>
    </source>
</evidence>
<gene>
    <name evidence="8" type="ORF">SCHCODRAFT_108296</name>
</gene>
<dbReference type="Gene3D" id="1.20.144.10">
    <property type="entry name" value="Phosphatidic acid phosphatase type 2/haloperoxidase"/>
    <property type="match status" value="1"/>
</dbReference>
<dbReference type="SUPFAM" id="SSF48317">
    <property type="entry name" value="Acid phosphatase/Vanadium-dependent haloperoxidase"/>
    <property type="match status" value="1"/>
</dbReference>
<feature type="domain" description="Phosphatidic acid phosphatase type 2/haloperoxidase" evidence="7">
    <location>
        <begin position="53"/>
        <end position="173"/>
    </location>
</feature>
<dbReference type="PANTHER" id="PTHR14969">
    <property type="entry name" value="SPHINGOSINE-1-PHOSPHATE PHOSPHOHYDROLASE"/>
    <property type="match status" value="1"/>
</dbReference>
<dbReference type="Proteomes" id="UP000007431">
    <property type="component" value="Unassembled WGS sequence"/>
</dbReference>
<protein>
    <recommendedName>
        <fullName evidence="7">Phosphatidic acid phosphatase type 2/haloperoxidase domain-containing protein</fullName>
    </recommendedName>
</protein>
<dbReference type="OMA" id="LTVYQHE"/>
<dbReference type="GO" id="GO:0016020">
    <property type="term" value="C:membrane"/>
    <property type="evidence" value="ECO:0007669"/>
    <property type="project" value="UniProtKB-SubCell"/>
</dbReference>
<dbReference type="HOGENOM" id="CLU_074922_0_0_1"/>
<comment type="subcellular location">
    <subcellularLocation>
        <location evidence="1">Membrane</location>
        <topology evidence="1">Multi-pass membrane protein</topology>
    </subcellularLocation>
</comment>
<evidence type="ECO:0000259" key="7">
    <source>
        <dbReference type="SMART" id="SM00014"/>
    </source>
</evidence>
<dbReference type="STRING" id="578458.D8Q1L9"/>
<feature type="transmembrane region" description="Helical" evidence="6">
    <location>
        <begin position="98"/>
        <end position="116"/>
    </location>
</feature>
<dbReference type="InterPro" id="IPR039667">
    <property type="entry name" value="Dolichyldiphosphatase_PAP2"/>
</dbReference>